<dbReference type="EMBL" id="BMKF01000002">
    <property type="protein sequence ID" value="GGB77997.1"/>
    <property type="molecule type" value="Genomic_DNA"/>
</dbReference>
<reference evidence="3" key="1">
    <citation type="journal article" date="2019" name="Int. J. Syst. Evol. Microbiol.">
        <title>The Global Catalogue of Microorganisms (GCM) 10K type strain sequencing project: providing services to taxonomists for standard genome sequencing and annotation.</title>
        <authorList>
            <consortium name="The Broad Institute Genomics Platform"/>
            <consortium name="The Broad Institute Genome Sequencing Center for Infectious Disease"/>
            <person name="Wu L."/>
            <person name="Ma J."/>
        </authorList>
    </citation>
    <scope>NUCLEOTIDE SEQUENCE [LARGE SCALE GENOMIC DNA]</scope>
    <source>
        <strain evidence="3">CGMCC 1.15928</strain>
    </source>
</reference>
<feature type="transmembrane region" description="Helical" evidence="1">
    <location>
        <begin position="107"/>
        <end position="132"/>
    </location>
</feature>
<evidence type="ECO:0000313" key="3">
    <source>
        <dbReference type="Proteomes" id="UP000628854"/>
    </source>
</evidence>
<name>A0ABQ1JY64_9PROT</name>
<sequence length="170" mass="19119">MDLYGDFLELYIEIMLGAVAFMTVVATLRQTLGKPMPPYQYLVVRFLVEVGLSHVFLAMAALGLAYSALPDSVALKWTVYAFAGFTSPYLLFYIYRRTRRKAPTPFIILLVMLGYISMVITLLLSALGLYVTPSIEVIVIYLLWVFLAHIVIFFVFLGTFFRMAAASSAD</sequence>
<gene>
    <name evidence="2" type="ORF">GCM10011503_28480</name>
</gene>
<keyword evidence="1" id="KW-0812">Transmembrane</keyword>
<feature type="transmembrane region" description="Helical" evidence="1">
    <location>
        <begin position="138"/>
        <end position="161"/>
    </location>
</feature>
<keyword evidence="3" id="KW-1185">Reference proteome</keyword>
<feature type="transmembrane region" description="Helical" evidence="1">
    <location>
        <begin position="42"/>
        <end position="65"/>
    </location>
</feature>
<proteinExistence type="predicted"/>
<keyword evidence="1" id="KW-0472">Membrane</keyword>
<keyword evidence="1" id="KW-1133">Transmembrane helix</keyword>
<feature type="transmembrane region" description="Helical" evidence="1">
    <location>
        <begin position="77"/>
        <end position="95"/>
    </location>
</feature>
<dbReference type="Proteomes" id="UP000628854">
    <property type="component" value="Unassembled WGS sequence"/>
</dbReference>
<evidence type="ECO:0000313" key="2">
    <source>
        <dbReference type="EMBL" id="GGB77997.1"/>
    </source>
</evidence>
<comment type="caution">
    <text evidence="2">The sequence shown here is derived from an EMBL/GenBank/DDBJ whole genome shotgun (WGS) entry which is preliminary data.</text>
</comment>
<organism evidence="2 3">
    <name type="scientific">Henriciella pelagia</name>
    <dbReference type="NCBI Taxonomy" id="1977912"/>
    <lineage>
        <taxon>Bacteria</taxon>
        <taxon>Pseudomonadati</taxon>
        <taxon>Pseudomonadota</taxon>
        <taxon>Alphaproteobacteria</taxon>
        <taxon>Hyphomonadales</taxon>
        <taxon>Hyphomonadaceae</taxon>
        <taxon>Henriciella</taxon>
    </lineage>
</organism>
<protein>
    <submittedName>
        <fullName evidence="2">Uncharacterized protein</fullName>
    </submittedName>
</protein>
<accession>A0ABQ1JY64</accession>
<feature type="transmembrane region" description="Helical" evidence="1">
    <location>
        <begin position="12"/>
        <end position="30"/>
    </location>
</feature>
<evidence type="ECO:0000256" key="1">
    <source>
        <dbReference type="SAM" id="Phobius"/>
    </source>
</evidence>
<dbReference type="RefSeq" id="WP_084393203.1">
    <property type="nucleotide sequence ID" value="NZ_BMKF01000002.1"/>
</dbReference>